<dbReference type="NCBIfam" id="TIGR00838">
    <property type="entry name" value="argH"/>
    <property type="match status" value="1"/>
</dbReference>
<dbReference type="InterPro" id="IPR024083">
    <property type="entry name" value="Fumarase/histidase_N"/>
</dbReference>
<dbReference type="SUPFAM" id="SSF48557">
    <property type="entry name" value="L-aspartase-like"/>
    <property type="match status" value="1"/>
</dbReference>
<dbReference type="InterPro" id="IPR020557">
    <property type="entry name" value="Fumarate_lyase_CS"/>
</dbReference>
<dbReference type="AlphaFoldDB" id="A0A2M8KEV3"/>
<feature type="domain" description="Fumarate lyase N-terminal" evidence="5">
    <location>
        <begin position="42"/>
        <end position="308"/>
    </location>
</feature>
<dbReference type="InterPro" id="IPR009049">
    <property type="entry name" value="Argininosuccinate_lyase"/>
</dbReference>
<name>A0A2M8KEV3_9BACT</name>
<dbReference type="CDD" id="cd01359">
    <property type="entry name" value="Argininosuccinate_lyase"/>
    <property type="match status" value="1"/>
</dbReference>
<evidence type="ECO:0000256" key="1">
    <source>
        <dbReference type="ARBA" id="ARBA00004941"/>
    </source>
</evidence>
<evidence type="ECO:0000256" key="4">
    <source>
        <dbReference type="NCBIfam" id="TIGR00838"/>
    </source>
</evidence>
<comment type="pathway">
    <text evidence="1">Amino-acid biosynthesis; L-arginine biosynthesis; L-arginine from L-ornithine and carbamoyl phosphate: step 3/3.</text>
</comment>
<evidence type="ECO:0000313" key="6">
    <source>
        <dbReference type="EMBL" id="PJE58449.1"/>
    </source>
</evidence>
<comment type="caution">
    <text evidence="6">The sequence shown here is derived from an EMBL/GenBank/DDBJ whole genome shotgun (WGS) entry which is preliminary data.</text>
</comment>
<accession>A0A2M8KEV3</accession>
<dbReference type="Proteomes" id="UP000231450">
    <property type="component" value="Unassembled WGS sequence"/>
</dbReference>
<proteinExistence type="inferred from homology"/>
<evidence type="ECO:0000313" key="7">
    <source>
        <dbReference type="Proteomes" id="UP000231450"/>
    </source>
</evidence>
<reference evidence="7" key="1">
    <citation type="submission" date="2017-09" db="EMBL/GenBank/DDBJ databases">
        <title>Depth-based differentiation of microbial function through sediment-hosted aquifers and enrichment of novel symbionts in the deep terrestrial subsurface.</title>
        <authorList>
            <person name="Probst A.J."/>
            <person name="Ladd B."/>
            <person name="Jarett J.K."/>
            <person name="Geller-Mcgrath D.E."/>
            <person name="Sieber C.M.K."/>
            <person name="Emerson J.B."/>
            <person name="Anantharaman K."/>
            <person name="Thomas B.C."/>
            <person name="Malmstrom R."/>
            <person name="Stieglmeier M."/>
            <person name="Klingl A."/>
            <person name="Woyke T."/>
            <person name="Ryan C.M."/>
            <person name="Banfield J.F."/>
        </authorList>
    </citation>
    <scope>NUCLEOTIDE SEQUENCE [LARGE SCALE GENOMIC DNA]</scope>
</reference>
<dbReference type="PRINTS" id="PR00149">
    <property type="entry name" value="FUMRATELYASE"/>
</dbReference>
<keyword evidence="3" id="KW-0055">Arginine biosynthesis</keyword>
<dbReference type="InterPro" id="IPR000362">
    <property type="entry name" value="Fumarate_lyase_fam"/>
</dbReference>
<dbReference type="GO" id="GO:0005829">
    <property type="term" value="C:cytosol"/>
    <property type="evidence" value="ECO:0007669"/>
    <property type="project" value="TreeGrafter"/>
</dbReference>
<dbReference type="Gene3D" id="1.10.275.10">
    <property type="entry name" value="Fumarase/aspartase (N-terminal domain)"/>
    <property type="match status" value="1"/>
</dbReference>
<evidence type="ECO:0000256" key="2">
    <source>
        <dbReference type="ARBA" id="ARBA00012338"/>
    </source>
</evidence>
<dbReference type="PANTHER" id="PTHR43814">
    <property type="entry name" value="ARGININOSUCCINATE LYASE"/>
    <property type="match status" value="1"/>
</dbReference>
<feature type="non-terminal residue" evidence="6">
    <location>
        <position position="1"/>
    </location>
</feature>
<dbReference type="HAMAP" id="MF_00006">
    <property type="entry name" value="Arg_succ_lyase"/>
    <property type="match status" value="1"/>
</dbReference>
<organism evidence="6 7">
    <name type="scientific">Candidatus Portnoybacteria bacterium CG10_big_fil_rev_8_21_14_0_10_36_7</name>
    <dbReference type="NCBI Taxonomy" id="1974812"/>
    <lineage>
        <taxon>Bacteria</taxon>
        <taxon>Candidatus Portnoyibacteriota</taxon>
    </lineage>
</organism>
<dbReference type="GO" id="GO:0042450">
    <property type="term" value="P:L-arginine biosynthetic process via ornithine"/>
    <property type="evidence" value="ECO:0007669"/>
    <property type="project" value="UniProtKB-UniRule"/>
</dbReference>
<dbReference type="PANTHER" id="PTHR43814:SF1">
    <property type="entry name" value="ARGININOSUCCINATE LYASE"/>
    <property type="match status" value="1"/>
</dbReference>
<gene>
    <name evidence="6" type="primary">argH</name>
    <name evidence="6" type="ORF">COU81_00670</name>
</gene>
<dbReference type="EC" id="4.3.2.1" evidence="2 4"/>
<dbReference type="UniPathway" id="UPA00068">
    <property type="reaction ID" value="UER00114"/>
</dbReference>
<dbReference type="InterPro" id="IPR008948">
    <property type="entry name" value="L-Aspartase-like"/>
</dbReference>
<evidence type="ECO:0000259" key="5">
    <source>
        <dbReference type="Pfam" id="PF00206"/>
    </source>
</evidence>
<dbReference type="PROSITE" id="PS00163">
    <property type="entry name" value="FUMARATE_LYASES"/>
    <property type="match status" value="1"/>
</dbReference>
<dbReference type="EMBL" id="PFDW01000014">
    <property type="protein sequence ID" value="PJE58449.1"/>
    <property type="molecule type" value="Genomic_DNA"/>
</dbReference>
<dbReference type="Pfam" id="PF00206">
    <property type="entry name" value="Lyase_1"/>
    <property type="match status" value="1"/>
</dbReference>
<dbReference type="Gene3D" id="1.20.200.10">
    <property type="entry name" value="Fumarase/aspartase (Central domain)"/>
    <property type="match status" value="1"/>
</dbReference>
<evidence type="ECO:0000256" key="3">
    <source>
        <dbReference type="ARBA" id="ARBA00022571"/>
    </source>
</evidence>
<dbReference type="FunFam" id="1.20.200.10:FF:000015">
    <property type="entry name" value="argininosuccinate lyase isoform X2"/>
    <property type="match status" value="1"/>
</dbReference>
<protein>
    <recommendedName>
        <fullName evidence="2 4">Argininosuccinate lyase</fullName>
        <ecNumber evidence="2 4">4.3.2.1</ecNumber>
    </recommendedName>
</protein>
<keyword evidence="6" id="KW-0456">Lyase</keyword>
<sequence length="498" mass="56609">NTLWGKVFKHKPTSAVINFTAGRDVSPLAPADYHLLPYDVWGSKAHCVMLYEQKIINKTDAQVILKGLQKIEVLIKDGTFSLDPNKEDVHTNIESWLIEQHGIEHIGKLHTARSRNDQSNVDTRLYIRDKTLEFIQSICTLNSSLINQAEKYKDYVMPGFTHHQHAMMTTFGHILLAFTSMLVRDTERFTHWYTLHNCNPLGSAAGYGTTFPIDQQLTTKLLGFDKPDINSLDQITNRWEPEIDLVFAINVLMNHLSLIAQTFILFATPQFGMITLADEYSTGSSIMPQKKNPDPLEVVKGKTAYISGLLQTLLSLGKANFIGYNRDSQWSKYALIDAVEETLPAIKVMQEVIETLKVHKKNMEKWCYKGFIGAPTLMEQIASKHHVTFRKSKMSVEKAVKYSTGDKVTYDALKKALKEEETNISITKEEVEQYQDPYIIIELTKSFGGPGKQAIEQSSKLLKKNTNEQCAWLDKKTKQKQEALQLLEKIVTKIYSNS</sequence>
<dbReference type="InterPro" id="IPR022761">
    <property type="entry name" value="Fumarate_lyase_N"/>
</dbReference>
<dbReference type="Gene3D" id="1.10.40.30">
    <property type="entry name" value="Fumarase/aspartase (C-terminal domain)"/>
    <property type="match status" value="1"/>
</dbReference>
<dbReference type="PRINTS" id="PR00145">
    <property type="entry name" value="ARGSUCLYASE"/>
</dbReference>
<dbReference type="GO" id="GO:0004056">
    <property type="term" value="F:argininosuccinate lyase activity"/>
    <property type="evidence" value="ECO:0007669"/>
    <property type="project" value="UniProtKB-UniRule"/>
</dbReference>
<keyword evidence="3" id="KW-0028">Amino-acid biosynthesis</keyword>